<organism evidence="8 9">
    <name type="scientific">Stella humosa</name>
    <dbReference type="NCBI Taxonomy" id="94"/>
    <lineage>
        <taxon>Bacteria</taxon>
        <taxon>Pseudomonadati</taxon>
        <taxon>Pseudomonadota</taxon>
        <taxon>Alphaproteobacteria</taxon>
        <taxon>Rhodospirillales</taxon>
        <taxon>Stellaceae</taxon>
        <taxon>Stella</taxon>
    </lineage>
</organism>
<dbReference type="Proteomes" id="UP000278222">
    <property type="component" value="Unassembled WGS sequence"/>
</dbReference>
<sequence length="463" mass="46785">MADDQPQPRQPTPTAPALSARTRRILEGPVAPTLLRLALPNLGEAAARIAFISFDAVFVGWIGTDALAGVSLAFPFFLLMQMTSASGLGAGVNGAVARAMGAGRRDDAAAIAWHAVLLALAIGGVFTLLMLAGGPWLYAALGATGGGLAAAVTYSAIVFGGVVAVWLMNLMANIVRGTGNMLVPATAIMAGEAVHLALSPTLILGLGPVPQMGVAGAALAVVASYATGAMVLAWHLLSGRGEIRLAAARPEHRHFAAILGVGVPAALNVVQAQATMIVATGYAAAFGTVALAGYGAAARLDLLQIPLTFAMGSAVIAMVATSVGAGRLDRARRVAWTGAGLGVLIGAIFAAVAVFLPEGWMGLFSDDPAAIAAGADYLRRVGPSYPVLGLGLGLFFSLLGLGRAKAPFLAGTLRLAVVALGGWAAIHWLGGDLRMLALVIAAAALAFTLAMLAVAAATRELRR</sequence>
<dbReference type="EMBL" id="RJKX01000014">
    <property type="protein sequence ID" value="ROP90761.1"/>
    <property type="molecule type" value="Genomic_DNA"/>
</dbReference>
<feature type="transmembrane region" description="Helical" evidence="7">
    <location>
        <begin position="384"/>
        <end position="401"/>
    </location>
</feature>
<evidence type="ECO:0000256" key="7">
    <source>
        <dbReference type="SAM" id="Phobius"/>
    </source>
</evidence>
<comment type="subcellular location">
    <subcellularLocation>
        <location evidence="1">Cell inner membrane</location>
        <topology evidence="1">Multi-pass membrane protein</topology>
    </subcellularLocation>
</comment>
<dbReference type="GO" id="GO:0015297">
    <property type="term" value="F:antiporter activity"/>
    <property type="evidence" value="ECO:0007669"/>
    <property type="project" value="InterPro"/>
</dbReference>
<evidence type="ECO:0000313" key="8">
    <source>
        <dbReference type="EMBL" id="ROP90761.1"/>
    </source>
</evidence>
<dbReference type="InterPro" id="IPR048279">
    <property type="entry name" value="MdtK-like"/>
</dbReference>
<keyword evidence="4 7" id="KW-0812">Transmembrane</keyword>
<dbReference type="PANTHER" id="PTHR43549">
    <property type="entry name" value="MULTIDRUG RESISTANCE PROTEIN YPNP-RELATED"/>
    <property type="match status" value="1"/>
</dbReference>
<dbReference type="NCBIfam" id="TIGR00797">
    <property type="entry name" value="matE"/>
    <property type="match status" value="1"/>
</dbReference>
<feature type="transmembrane region" description="Helical" evidence="7">
    <location>
        <begin position="435"/>
        <end position="457"/>
    </location>
</feature>
<feature type="transmembrane region" description="Helical" evidence="7">
    <location>
        <begin position="408"/>
        <end position="429"/>
    </location>
</feature>
<dbReference type="Pfam" id="PF01554">
    <property type="entry name" value="MatE"/>
    <property type="match status" value="2"/>
</dbReference>
<evidence type="ECO:0000256" key="6">
    <source>
        <dbReference type="ARBA" id="ARBA00023136"/>
    </source>
</evidence>
<evidence type="ECO:0000256" key="5">
    <source>
        <dbReference type="ARBA" id="ARBA00022989"/>
    </source>
</evidence>
<dbReference type="RefSeq" id="WP_123690160.1">
    <property type="nucleotide sequence ID" value="NZ_AP019700.1"/>
</dbReference>
<comment type="caution">
    <text evidence="8">The sequence shown here is derived from an EMBL/GenBank/DDBJ whole genome shotgun (WGS) entry which is preliminary data.</text>
</comment>
<keyword evidence="6 7" id="KW-0472">Membrane</keyword>
<evidence type="ECO:0000256" key="2">
    <source>
        <dbReference type="ARBA" id="ARBA00022448"/>
    </source>
</evidence>
<gene>
    <name evidence="8" type="ORF">EDC65_2619</name>
</gene>
<feature type="transmembrane region" description="Helical" evidence="7">
    <location>
        <begin position="181"/>
        <end position="206"/>
    </location>
</feature>
<proteinExistence type="predicted"/>
<keyword evidence="5 7" id="KW-1133">Transmembrane helix</keyword>
<protein>
    <submittedName>
        <fullName evidence="8">Putative MATE family efflux protein</fullName>
    </submittedName>
</protein>
<dbReference type="PANTHER" id="PTHR43549:SF3">
    <property type="entry name" value="MULTIDRUG RESISTANCE PROTEIN YPNP-RELATED"/>
    <property type="match status" value="1"/>
</dbReference>
<dbReference type="OrthoDB" id="9806302at2"/>
<feature type="transmembrane region" description="Helical" evidence="7">
    <location>
        <begin position="212"/>
        <end position="234"/>
    </location>
</feature>
<evidence type="ECO:0000313" key="9">
    <source>
        <dbReference type="Proteomes" id="UP000278222"/>
    </source>
</evidence>
<feature type="transmembrane region" description="Helical" evidence="7">
    <location>
        <begin position="108"/>
        <end position="130"/>
    </location>
</feature>
<feature type="transmembrane region" description="Helical" evidence="7">
    <location>
        <begin position="335"/>
        <end position="356"/>
    </location>
</feature>
<name>A0A3N1LCJ8_9PROT</name>
<dbReference type="InterPro" id="IPR002528">
    <property type="entry name" value="MATE_fam"/>
</dbReference>
<dbReference type="GO" id="GO:0042910">
    <property type="term" value="F:xenobiotic transmembrane transporter activity"/>
    <property type="evidence" value="ECO:0007669"/>
    <property type="project" value="InterPro"/>
</dbReference>
<keyword evidence="3" id="KW-1003">Cell membrane</keyword>
<dbReference type="PIRSF" id="PIRSF006603">
    <property type="entry name" value="DinF"/>
    <property type="match status" value="1"/>
</dbReference>
<evidence type="ECO:0000256" key="1">
    <source>
        <dbReference type="ARBA" id="ARBA00004429"/>
    </source>
</evidence>
<feature type="transmembrane region" description="Helical" evidence="7">
    <location>
        <begin position="136"/>
        <end position="169"/>
    </location>
</feature>
<keyword evidence="9" id="KW-1185">Reference proteome</keyword>
<dbReference type="GO" id="GO:0005886">
    <property type="term" value="C:plasma membrane"/>
    <property type="evidence" value="ECO:0007669"/>
    <property type="project" value="UniProtKB-SubCell"/>
</dbReference>
<accession>A0A3N1LCJ8</accession>
<evidence type="ECO:0000256" key="3">
    <source>
        <dbReference type="ARBA" id="ARBA00022475"/>
    </source>
</evidence>
<reference evidence="8 9" key="1">
    <citation type="submission" date="2018-11" db="EMBL/GenBank/DDBJ databases">
        <title>Genomic Encyclopedia of Type Strains, Phase IV (KMG-IV): sequencing the most valuable type-strain genomes for metagenomic binning, comparative biology and taxonomic classification.</title>
        <authorList>
            <person name="Goeker M."/>
        </authorList>
    </citation>
    <scope>NUCLEOTIDE SEQUENCE [LARGE SCALE GENOMIC DNA]</scope>
    <source>
        <strain evidence="8 9">DSM 5900</strain>
    </source>
</reference>
<feature type="transmembrane region" description="Helical" evidence="7">
    <location>
        <begin position="303"/>
        <end position="323"/>
    </location>
</feature>
<evidence type="ECO:0000256" key="4">
    <source>
        <dbReference type="ARBA" id="ARBA00022692"/>
    </source>
</evidence>
<dbReference type="AlphaFoldDB" id="A0A3N1LCJ8"/>
<dbReference type="InterPro" id="IPR052031">
    <property type="entry name" value="Membrane_Transporter-Flippase"/>
</dbReference>
<keyword evidence="2" id="KW-0813">Transport</keyword>